<dbReference type="AlphaFoldDB" id="D4H3J4"/>
<dbReference type="OrthoDB" id="9807451at2"/>
<keyword evidence="3" id="KW-1185">Reference proteome</keyword>
<dbReference type="InterPro" id="IPR036105">
    <property type="entry name" value="DiNase_FeMo-co_biosyn_sf"/>
</dbReference>
<reference evidence="2 3" key="1">
    <citation type="journal article" date="2010" name="Stand. Genomic Sci.">
        <title>Complete genome sequence of Denitrovibrio acetiphilus type strain (N2460).</title>
        <authorList>
            <person name="Kiss H."/>
            <person name="Lang E."/>
            <person name="Lapidus A."/>
            <person name="Copeland A."/>
            <person name="Nolan M."/>
            <person name="Glavina Del Rio T."/>
            <person name="Chen F."/>
            <person name="Lucas S."/>
            <person name="Tice H."/>
            <person name="Cheng J.F."/>
            <person name="Han C."/>
            <person name="Goodwin L."/>
            <person name="Pitluck S."/>
            <person name="Liolios K."/>
            <person name="Pati A."/>
            <person name="Ivanova N."/>
            <person name="Mavromatis K."/>
            <person name="Chen A."/>
            <person name="Palaniappan K."/>
            <person name="Land M."/>
            <person name="Hauser L."/>
            <person name="Chang Y.J."/>
            <person name="Jeffries C.D."/>
            <person name="Detter J.C."/>
            <person name="Brettin T."/>
            <person name="Spring S."/>
            <person name="Rohde M."/>
            <person name="Goker M."/>
            <person name="Woyke T."/>
            <person name="Bristow J."/>
            <person name="Eisen J.A."/>
            <person name="Markowitz V."/>
            <person name="Hugenholtz P."/>
            <person name="Kyrpides N.C."/>
            <person name="Klenk H.P."/>
        </authorList>
    </citation>
    <scope>NUCLEOTIDE SEQUENCE [LARGE SCALE GENOMIC DNA]</scope>
    <source>
        <strain evidence="3">DSM 12809 / NBRC 114555 / N2460</strain>
    </source>
</reference>
<evidence type="ECO:0000259" key="1">
    <source>
        <dbReference type="Pfam" id="PF02579"/>
    </source>
</evidence>
<dbReference type="RefSeq" id="WP_013011598.1">
    <property type="nucleotide sequence ID" value="NC_013943.1"/>
</dbReference>
<dbReference type="PaxDb" id="522772-Dacet_2334"/>
<proteinExistence type="predicted"/>
<dbReference type="InParanoid" id="D4H3J4"/>
<dbReference type="eggNOG" id="COG1433">
    <property type="taxonomic scope" value="Bacteria"/>
</dbReference>
<feature type="domain" description="Dinitrogenase iron-molybdenum cofactor biosynthesis" evidence="1">
    <location>
        <begin position="15"/>
        <end position="102"/>
    </location>
</feature>
<dbReference type="EMBL" id="CP001968">
    <property type="protein sequence ID" value="ADD69096.1"/>
    <property type="molecule type" value="Genomic_DNA"/>
</dbReference>
<dbReference type="InterPro" id="IPR003731">
    <property type="entry name" value="Di-Nase_FeMo-co_biosynth"/>
</dbReference>
<sequence length="125" mass="13188">MKVCFPVEQNDGAASSVYGHFGSAPGFVVYDTETEELDFINNSDVAHEHGACNPVAALAGRSVDAIVVGGIGQGAIAKLMQDGIQVMRSASGIVEDDIKLYVKGELENLTMNMETCSHSSHSCSH</sequence>
<dbReference type="Pfam" id="PF02579">
    <property type="entry name" value="Nitro_FeMo-Co"/>
    <property type="match status" value="1"/>
</dbReference>
<dbReference type="InterPro" id="IPR033913">
    <property type="entry name" value="MTH1175_dom"/>
</dbReference>
<evidence type="ECO:0000313" key="3">
    <source>
        <dbReference type="Proteomes" id="UP000002012"/>
    </source>
</evidence>
<dbReference type="KEGG" id="dap:Dacet_2334"/>
<dbReference type="PANTHER" id="PTHR42983:SF1">
    <property type="entry name" value="IRON-MOLYBDENUM PROTEIN"/>
    <property type="match status" value="1"/>
</dbReference>
<dbReference type="CDD" id="cd00851">
    <property type="entry name" value="MTH1175"/>
    <property type="match status" value="1"/>
</dbReference>
<dbReference type="Gene3D" id="3.30.420.130">
    <property type="entry name" value="Dinitrogenase iron-molybdenum cofactor biosynthesis domain"/>
    <property type="match status" value="1"/>
</dbReference>
<name>D4H3J4_DENA2</name>
<dbReference type="Proteomes" id="UP000002012">
    <property type="component" value="Chromosome"/>
</dbReference>
<dbReference type="PANTHER" id="PTHR42983">
    <property type="entry name" value="DINITROGENASE IRON-MOLYBDENUM COFACTOR PROTEIN-RELATED"/>
    <property type="match status" value="1"/>
</dbReference>
<accession>D4H3J4</accession>
<protein>
    <submittedName>
        <fullName evidence="2">Dinitrogenase iron-molybdenum cofactor biosynthesis protein</fullName>
    </submittedName>
</protein>
<gene>
    <name evidence="2" type="ordered locus">Dacet_2334</name>
</gene>
<evidence type="ECO:0000313" key="2">
    <source>
        <dbReference type="EMBL" id="ADD69096.1"/>
    </source>
</evidence>
<dbReference type="SUPFAM" id="SSF53146">
    <property type="entry name" value="Nitrogenase accessory factor-like"/>
    <property type="match status" value="1"/>
</dbReference>
<dbReference type="STRING" id="522772.Dacet_2334"/>
<dbReference type="HOGENOM" id="CLU_104194_2_1_0"/>
<organism evidence="2 3">
    <name type="scientific">Denitrovibrio acetiphilus (strain DSM 12809 / NBRC 114555 / N2460)</name>
    <dbReference type="NCBI Taxonomy" id="522772"/>
    <lineage>
        <taxon>Bacteria</taxon>
        <taxon>Pseudomonadati</taxon>
        <taxon>Deferribacterota</taxon>
        <taxon>Deferribacteres</taxon>
        <taxon>Deferribacterales</taxon>
        <taxon>Geovibrionaceae</taxon>
        <taxon>Denitrovibrio</taxon>
    </lineage>
</organism>